<evidence type="ECO:0000313" key="2">
    <source>
        <dbReference type="Proteomes" id="UP000807504"/>
    </source>
</evidence>
<protein>
    <submittedName>
        <fullName evidence="1">Uncharacterized protein</fullName>
    </submittedName>
</protein>
<sequence length="258" mass="28644">MVARKLVKSQTPTGTSYASISQIKTKQSKSFNISNDSLALEKSVSIPDVQSSSNSTKLSIIQNESVSVPPCDVVSASHDLPDFQLVTKKKKYKKTLKTAIGNQQESISEKSKFWVTSPMQVPTSATMEVNKSASTHVTNHSKAVHKTDYLPSSAISEHISIDDDCNNKSDNDIGSSVAEDAIDYDPNETIEETSPVIDLQEKPTVTFKTPTTTDNLTIKEKLKNSPFHWVNFKTFQSKTISTTVHDKYKKKHHVKRLQ</sequence>
<reference evidence="1" key="1">
    <citation type="journal article" date="2020" name="bioRxiv">
        <title>Chromosome-level reference genome of the European wasp spider Argiope bruennichi: a resource for studies on range expansion and evolutionary adaptation.</title>
        <authorList>
            <person name="Sheffer M.M."/>
            <person name="Hoppe A."/>
            <person name="Krehenwinkel H."/>
            <person name="Uhl G."/>
            <person name="Kuss A.W."/>
            <person name="Jensen L."/>
            <person name="Jensen C."/>
            <person name="Gillespie R.G."/>
            <person name="Hoff K.J."/>
            <person name="Prost S."/>
        </authorList>
    </citation>
    <scope>NUCLEOTIDE SEQUENCE</scope>
</reference>
<keyword evidence="2" id="KW-1185">Reference proteome</keyword>
<accession>A0A8T0ESE2</accession>
<comment type="caution">
    <text evidence="1">The sequence shown here is derived from an EMBL/GenBank/DDBJ whole genome shotgun (WGS) entry which is preliminary data.</text>
</comment>
<organism evidence="1 2">
    <name type="scientific">Argiope bruennichi</name>
    <name type="common">Wasp spider</name>
    <name type="synonym">Aranea bruennichi</name>
    <dbReference type="NCBI Taxonomy" id="94029"/>
    <lineage>
        <taxon>Eukaryota</taxon>
        <taxon>Metazoa</taxon>
        <taxon>Ecdysozoa</taxon>
        <taxon>Arthropoda</taxon>
        <taxon>Chelicerata</taxon>
        <taxon>Arachnida</taxon>
        <taxon>Araneae</taxon>
        <taxon>Araneomorphae</taxon>
        <taxon>Entelegynae</taxon>
        <taxon>Araneoidea</taxon>
        <taxon>Araneidae</taxon>
        <taxon>Argiope</taxon>
    </lineage>
</organism>
<name>A0A8T0ESE2_ARGBR</name>
<proteinExistence type="predicted"/>
<dbReference type="AlphaFoldDB" id="A0A8T0ESE2"/>
<dbReference type="EMBL" id="JABXBU010002072">
    <property type="protein sequence ID" value="KAF8777356.1"/>
    <property type="molecule type" value="Genomic_DNA"/>
</dbReference>
<reference evidence="1" key="2">
    <citation type="submission" date="2020-06" db="EMBL/GenBank/DDBJ databases">
        <authorList>
            <person name="Sheffer M."/>
        </authorList>
    </citation>
    <scope>NUCLEOTIDE SEQUENCE</scope>
</reference>
<evidence type="ECO:0000313" key="1">
    <source>
        <dbReference type="EMBL" id="KAF8777356.1"/>
    </source>
</evidence>
<gene>
    <name evidence="1" type="ORF">HNY73_014225</name>
</gene>
<dbReference type="Proteomes" id="UP000807504">
    <property type="component" value="Unassembled WGS sequence"/>
</dbReference>